<dbReference type="InterPro" id="IPR038396">
    <property type="entry name" value="SpoIIAA-like_sf"/>
</dbReference>
<evidence type="ECO:0000313" key="2">
    <source>
        <dbReference type="Proteomes" id="UP001143486"/>
    </source>
</evidence>
<accession>A0A9W6MQ26</accession>
<protein>
    <recommendedName>
        <fullName evidence="3">STAS/SEC14 domain-containing protein</fullName>
    </recommendedName>
</protein>
<dbReference type="Pfam" id="PF11964">
    <property type="entry name" value="SpoIIAA-like"/>
    <property type="match status" value="1"/>
</dbReference>
<dbReference type="AlphaFoldDB" id="A0A9W6MQ26"/>
<dbReference type="Gene3D" id="3.40.50.10600">
    <property type="entry name" value="SpoIIaa-like domains"/>
    <property type="match status" value="1"/>
</dbReference>
<keyword evidence="2" id="KW-1185">Reference proteome</keyword>
<evidence type="ECO:0000313" key="1">
    <source>
        <dbReference type="EMBL" id="GLK53564.1"/>
    </source>
</evidence>
<organism evidence="1 2">
    <name type="scientific">Maricaulis virginensis</name>
    <dbReference type="NCBI Taxonomy" id="144022"/>
    <lineage>
        <taxon>Bacteria</taxon>
        <taxon>Pseudomonadati</taxon>
        <taxon>Pseudomonadota</taxon>
        <taxon>Alphaproteobacteria</taxon>
        <taxon>Maricaulales</taxon>
        <taxon>Maricaulaceae</taxon>
        <taxon>Maricaulis</taxon>
    </lineage>
</organism>
<comment type="caution">
    <text evidence="1">The sequence shown here is derived from an EMBL/GenBank/DDBJ whole genome shotgun (WGS) entry which is preliminary data.</text>
</comment>
<gene>
    <name evidence="1" type="ORF">GCM10017621_30720</name>
</gene>
<reference evidence="1" key="2">
    <citation type="submission" date="2023-01" db="EMBL/GenBank/DDBJ databases">
        <authorList>
            <person name="Sun Q."/>
            <person name="Evtushenko L."/>
        </authorList>
    </citation>
    <scope>NUCLEOTIDE SEQUENCE</scope>
    <source>
        <strain evidence="1">VKM B-1513</strain>
    </source>
</reference>
<dbReference type="EMBL" id="BSFE01000011">
    <property type="protein sequence ID" value="GLK53564.1"/>
    <property type="molecule type" value="Genomic_DNA"/>
</dbReference>
<dbReference type="Proteomes" id="UP001143486">
    <property type="component" value="Unassembled WGS sequence"/>
</dbReference>
<reference evidence="1" key="1">
    <citation type="journal article" date="2014" name="Int. J. Syst. Evol. Microbiol.">
        <title>Complete genome sequence of Corynebacterium casei LMG S-19264T (=DSM 44701T), isolated from a smear-ripened cheese.</title>
        <authorList>
            <consortium name="US DOE Joint Genome Institute (JGI-PGF)"/>
            <person name="Walter F."/>
            <person name="Albersmeier A."/>
            <person name="Kalinowski J."/>
            <person name="Ruckert C."/>
        </authorList>
    </citation>
    <scope>NUCLEOTIDE SEQUENCE</scope>
    <source>
        <strain evidence="1">VKM B-1513</strain>
    </source>
</reference>
<dbReference type="InterPro" id="IPR036513">
    <property type="entry name" value="STAS_dom_sf"/>
</dbReference>
<dbReference type="InterPro" id="IPR021866">
    <property type="entry name" value="SpoIIAA-like"/>
</dbReference>
<dbReference type="SUPFAM" id="SSF52091">
    <property type="entry name" value="SpoIIaa-like"/>
    <property type="match status" value="1"/>
</dbReference>
<name>A0A9W6MQ26_9PROT</name>
<dbReference type="RefSeq" id="WP_271187908.1">
    <property type="nucleotide sequence ID" value="NZ_BSFE01000011.1"/>
</dbReference>
<evidence type="ECO:0008006" key="3">
    <source>
        <dbReference type="Google" id="ProtNLM"/>
    </source>
</evidence>
<proteinExistence type="predicted"/>
<sequence length="121" mass="13464">MFTETLTDRDDVIGIVCEGKLSQADLKRMHALLNERLETANGSPGLLVDLTGFEGYEGPAAMAEDLKMDTAHRNDFHRIAVVGERRWMQWGTSLAGLLTRAEMRWFDAAETAVAADWVRPG</sequence>